<dbReference type="AlphaFoldDB" id="A0A1W2TNI9"/>
<evidence type="ECO:0000313" key="2">
    <source>
        <dbReference type="EMBL" id="GAP89922.2"/>
    </source>
</evidence>
<feature type="compositionally biased region" description="Basic residues" evidence="1">
    <location>
        <begin position="1"/>
        <end position="11"/>
    </location>
</feature>
<evidence type="ECO:0000313" key="3">
    <source>
        <dbReference type="Proteomes" id="UP000054516"/>
    </source>
</evidence>
<reference evidence="2" key="1">
    <citation type="submission" date="2016-03" db="EMBL/GenBank/DDBJ databases">
        <title>Draft genome sequence of Rosellinia necatrix.</title>
        <authorList>
            <person name="Kanematsu S."/>
        </authorList>
    </citation>
    <scope>NUCLEOTIDE SEQUENCE [LARGE SCALE GENOMIC DNA]</scope>
    <source>
        <strain evidence="2">W97</strain>
    </source>
</reference>
<dbReference type="InterPro" id="IPR032675">
    <property type="entry name" value="LRR_dom_sf"/>
</dbReference>
<evidence type="ECO:0000256" key="1">
    <source>
        <dbReference type="SAM" id="MobiDB-lite"/>
    </source>
</evidence>
<feature type="region of interest" description="Disordered" evidence="1">
    <location>
        <begin position="1"/>
        <end position="22"/>
    </location>
</feature>
<dbReference type="OMA" id="AERCFVM"/>
<dbReference type="Gene3D" id="3.80.10.10">
    <property type="entry name" value="Ribonuclease Inhibitor"/>
    <property type="match status" value="1"/>
</dbReference>
<accession>A0A1W2TNI9</accession>
<dbReference type="OrthoDB" id="3594971at2759"/>
<sequence>MSRHWSRRNNRSHMATSTVTRRPRQRWHLDQLSTELIVLILTHLRDVDSGSLGSVRLVSIRFNAIVMPMKYHTLRMNRRIIDPQAEIYFSEGLANISAHTKHVKVDSDLNAEHVKKLLIKIEKLSSISWRYVQNGLCKGDFWVPSDILPPRHVQSCKVKLYIEDLPLQDFRFEQHNPYLRAIPTSILVSLKMAMPAPPLTARVESLKGLLLSSPRLETFRYSDRGQGTQFEFIGNERLPPFKELSLRSYDWSHTPNTVRRHWDFSEIRHLEMVDVPLHPFLDSVSFEDFENLETLHLDDFSMHLPDRRQATTQSQYILIRQIRALTDLRITCHTRSFPIDGLLKHGQSLQNLRFRDYTGFADECRLCPTIQVEDLYVMSRKLTNLRSLELDMDDRCCEPRRFLDTLCNFRQLDTLTLHTQTMIDPLKDTDSSIDLDHQRAMQMFSLLVQGKKTTPWRSITVNIGGWKPVIVRRLCAAWRKQHVRGLYAERCFVMERQQGDVMTLREELPIWA</sequence>
<dbReference type="Proteomes" id="UP000054516">
    <property type="component" value="Unassembled WGS sequence"/>
</dbReference>
<protein>
    <submittedName>
        <fullName evidence="2">Putative F-box domain-containing protein</fullName>
    </submittedName>
</protein>
<gene>
    <name evidence="2" type="ORF">SAMD00023353_4400280</name>
</gene>
<keyword evidence="3" id="KW-1185">Reference proteome</keyword>
<dbReference type="SUPFAM" id="SSF52047">
    <property type="entry name" value="RNI-like"/>
    <property type="match status" value="1"/>
</dbReference>
<name>A0A1W2TNI9_ROSNE</name>
<organism evidence="2">
    <name type="scientific">Rosellinia necatrix</name>
    <name type="common">White root-rot fungus</name>
    <dbReference type="NCBI Taxonomy" id="77044"/>
    <lineage>
        <taxon>Eukaryota</taxon>
        <taxon>Fungi</taxon>
        <taxon>Dikarya</taxon>
        <taxon>Ascomycota</taxon>
        <taxon>Pezizomycotina</taxon>
        <taxon>Sordariomycetes</taxon>
        <taxon>Xylariomycetidae</taxon>
        <taxon>Xylariales</taxon>
        <taxon>Xylariaceae</taxon>
        <taxon>Rosellinia</taxon>
    </lineage>
</organism>
<dbReference type="EMBL" id="DF977489">
    <property type="protein sequence ID" value="GAP89922.2"/>
    <property type="molecule type" value="Genomic_DNA"/>
</dbReference>
<proteinExistence type="predicted"/>